<dbReference type="SUPFAM" id="SSF102114">
    <property type="entry name" value="Radical SAM enzymes"/>
    <property type="match status" value="1"/>
</dbReference>
<evidence type="ECO:0000256" key="6">
    <source>
        <dbReference type="ARBA" id="ARBA00023014"/>
    </source>
</evidence>
<evidence type="ECO:0000256" key="3">
    <source>
        <dbReference type="ARBA" id="ARBA00022691"/>
    </source>
</evidence>
<keyword evidence="3" id="KW-0949">S-adenosyl-L-methionine</keyword>
<dbReference type="Pfam" id="PF13186">
    <property type="entry name" value="SPASM"/>
    <property type="match status" value="1"/>
</dbReference>
<proteinExistence type="predicted"/>
<keyword evidence="9" id="KW-1185">Reference proteome</keyword>
<dbReference type="KEGG" id="mmil:sm9_1371"/>
<dbReference type="SMART" id="SM00729">
    <property type="entry name" value="Elp3"/>
    <property type="match status" value="1"/>
</dbReference>
<evidence type="ECO:0000313" key="8">
    <source>
        <dbReference type="EMBL" id="ALT69152.1"/>
    </source>
</evidence>
<feature type="domain" description="Radical SAM core" evidence="7">
    <location>
        <begin position="1"/>
        <end position="218"/>
    </location>
</feature>
<dbReference type="GO" id="GO:0046872">
    <property type="term" value="F:metal ion binding"/>
    <property type="evidence" value="ECO:0007669"/>
    <property type="project" value="UniProtKB-KW"/>
</dbReference>
<dbReference type="InterPro" id="IPR023885">
    <property type="entry name" value="4Fe4S-binding_SPASM_dom"/>
</dbReference>
<comment type="cofactor">
    <cofactor evidence="1">
        <name>[4Fe-4S] cluster</name>
        <dbReference type="ChEBI" id="CHEBI:49883"/>
    </cofactor>
</comment>
<dbReference type="OrthoDB" id="30736at2157"/>
<evidence type="ECO:0000256" key="4">
    <source>
        <dbReference type="ARBA" id="ARBA00022723"/>
    </source>
</evidence>
<dbReference type="NCBIfam" id="TIGR04085">
    <property type="entry name" value="rSAM_more_4Fe4S"/>
    <property type="match status" value="1"/>
</dbReference>
<organism evidence="8 9">
    <name type="scientific">Methanobrevibacter millerae</name>
    <dbReference type="NCBI Taxonomy" id="230361"/>
    <lineage>
        <taxon>Archaea</taxon>
        <taxon>Methanobacteriati</taxon>
        <taxon>Methanobacteriota</taxon>
        <taxon>Methanomada group</taxon>
        <taxon>Methanobacteria</taxon>
        <taxon>Methanobacteriales</taxon>
        <taxon>Methanobacteriaceae</taxon>
        <taxon>Methanobrevibacter</taxon>
    </lineage>
</organism>
<accession>A0A0U3E838</accession>
<evidence type="ECO:0000259" key="7">
    <source>
        <dbReference type="PROSITE" id="PS51918"/>
    </source>
</evidence>
<keyword evidence="5" id="KW-0408">Iron</keyword>
<protein>
    <submittedName>
        <fullName evidence="8">Radical SAM domain-containing protein</fullName>
    </submittedName>
</protein>
<dbReference type="GO" id="GO:0003824">
    <property type="term" value="F:catalytic activity"/>
    <property type="evidence" value="ECO:0007669"/>
    <property type="project" value="InterPro"/>
</dbReference>
<dbReference type="GeneID" id="26736319"/>
<dbReference type="Gene3D" id="3.20.20.70">
    <property type="entry name" value="Aldolase class I"/>
    <property type="match status" value="1"/>
</dbReference>
<dbReference type="AlphaFoldDB" id="A0A0U3E838"/>
<evidence type="ECO:0000313" key="9">
    <source>
        <dbReference type="Proteomes" id="UP000067738"/>
    </source>
</evidence>
<dbReference type="PANTHER" id="PTHR11228">
    <property type="entry name" value="RADICAL SAM DOMAIN PROTEIN"/>
    <property type="match status" value="1"/>
</dbReference>
<dbReference type="InterPro" id="IPR013785">
    <property type="entry name" value="Aldolase_TIM"/>
</dbReference>
<dbReference type="InterPro" id="IPR017200">
    <property type="entry name" value="PqqE-like"/>
</dbReference>
<dbReference type="CDD" id="cd01335">
    <property type="entry name" value="Radical_SAM"/>
    <property type="match status" value="1"/>
</dbReference>
<dbReference type="SFLD" id="SFLDS00029">
    <property type="entry name" value="Radical_SAM"/>
    <property type="match status" value="1"/>
</dbReference>
<gene>
    <name evidence="8" type="ORF">sm9_1371</name>
</gene>
<dbReference type="PATRIC" id="fig|230361.4.peg.1415"/>
<dbReference type="SFLD" id="SFLDG01386">
    <property type="entry name" value="main_SPASM_domain-containing"/>
    <property type="match status" value="1"/>
</dbReference>
<dbReference type="EMBL" id="CP011266">
    <property type="protein sequence ID" value="ALT69152.1"/>
    <property type="molecule type" value="Genomic_DNA"/>
</dbReference>
<dbReference type="PIRSF" id="PIRSF037420">
    <property type="entry name" value="PQQ_syn_pqqE"/>
    <property type="match status" value="1"/>
</dbReference>
<dbReference type="RefSeq" id="WP_058739405.1">
    <property type="nucleotide sequence ID" value="NZ_CP011266.1"/>
</dbReference>
<dbReference type="PROSITE" id="PS51918">
    <property type="entry name" value="RADICAL_SAM"/>
    <property type="match status" value="1"/>
</dbReference>
<dbReference type="PANTHER" id="PTHR11228:SF7">
    <property type="entry name" value="PQQA PEPTIDE CYCLASE"/>
    <property type="match status" value="1"/>
</dbReference>
<evidence type="ECO:0000256" key="5">
    <source>
        <dbReference type="ARBA" id="ARBA00023004"/>
    </source>
</evidence>
<keyword evidence="2" id="KW-0004">4Fe-4S</keyword>
<keyword evidence="6" id="KW-0411">Iron-sulfur</keyword>
<sequence>MADFFAFQWHILDDCDQRCKHCYIFSEDNNKELVTMSYDEMEHVLDNCLEMCEKTNRRPYFSITGGDPILHPNFWDLLETLHDRKLYYNIMGNPFHLTPDVCSRLNELGCRQYQLSLDGLRETHDYFRKPGSFDSTLNAVKTLQDAGVRASIMTTVSKTNISEITGIIDEAVKNDVGLFSFARYCPTSFEKTAQMTPEEYKNLLDDVWQKYQEYKDSNTFFNLKDHLWTLFLYEKGIFKIPQNLKDDVIYDGCNCGNSHLTILPTGDVFACRRMDSKVGNALTERIFDIFTGDKMNEYRRFEEFEKCSKCELLRFCRGCPAVSYGYTHNMYSPDPQCWKEVG</sequence>
<dbReference type="SFLD" id="SFLDG01067">
    <property type="entry name" value="SPASM/twitch_domain_containing"/>
    <property type="match status" value="1"/>
</dbReference>
<name>A0A0U3E838_9EURY</name>
<keyword evidence="4" id="KW-0479">Metal-binding</keyword>
<dbReference type="Pfam" id="PF04055">
    <property type="entry name" value="Radical_SAM"/>
    <property type="match status" value="1"/>
</dbReference>
<dbReference type="InterPro" id="IPR027583">
    <property type="entry name" value="rSAM_ACGX"/>
</dbReference>
<reference evidence="8 9" key="1">
    <citation type="submission" date="2015-04" db="EMBL/GenBank/DDBJ databases">
        <title>The complete genome sequence of the rumen methanogen Methanobrevibacter millerae SM9.</title>
        <authorList>
            <person name="Leahy S.C."/>
            <person name="Kelly W.J."/>
            <person name="Pacheco D.M."/>
            <person name="Li D."/>
            <person name="Altermann E."/>
            <person name="Attwood G.T."/>
        </authorList>
    </citation>
    <scope>NUCLEOTIDE SEQUENCE [LARGE SCALE GENOMIC DNA]</scope>
    <source>
        <strain evidence="8 9">SM9</strain>
    </source>
</reference>
<dbReference type="InterPro" id="IPR058240">
    <property type="entry name" value="rSAM_sf"/>
</dbReference>
<evidence type="ECO:0000256" key="1">
    <source>
        <dbReference type="ARBA" id="ARBA00001966"/>
    </source>
</evidence>
<dbReference type="Proteomes" id="UP000067738">
    <property type="component" value="Chromosome"/>
</dbReference>
<dbReference type="NCBIfam" id="TIGR04340">
    <property type="entry name" value="rSAM_ACGX"/>
    <property type="match status" value="1"/>
</dbReference>
<evidence type="ECO:0000256" key="2">
    <source>
        <dbReference type="ARBA" id="ARBA00022485"/>
    </source>
</evidence>
<dbReference type="InterPro" id="IPR007197">
    <property type="entry name" value="rSAM"/>
</dbReference>
<dbReference type="InterPro" id="IPR050377">
    <property type="entry name" value="Radical_SAM_PqqE_MftC-like"/>
</dbReference>
<dbReference type="InterPro" id="IPR006638">
    <property type="entry name" value="Elp3/MiaA/NifB-like_rSAM"/>
</dbReference>
<dbReference type="GO" id="GO:0051539">
    <property type="term" value="F:4 iron, 4 sulfur cluster binding"/>
    <property type="evidence" value="ECO:0007669"/>
    <property type="project" value="UniProtKB-KW"/>
</dbReference>